<dbReference type="EMBL" id="FO681348">
    <property type="protein sequence ID" value="CCV65302.1"/>
    <property type="molecule type" value="Genomic_DNA"/>
</dbReference>
<dbReference type="GO" id="GO:0030570">
    <property type="term" value="F:pectate lyase activity"/>
    <property type="evidence" value="ECO:0007669"/>
    <property type="project" value="InterPro"/>
</dbReference>
<feature type="domain" description="Pectate lyase" evidence="3">
    <location>
        <begin position="439"/>
        <end position="533"/>
    </location>
</feature>
<proteinExistence type="predicted"/>
<dbReference type="RefSeq" id="WP_030004164.1">
    <property type="nucleotide sequence ID" value="NC_022549.1"/>
</dbReference>
<evidence type="ECO:0000259" key="3">
    <source>
        <dbReference type="Pfam" id="PF00544"/>
    </source>
</evidence>
<dbReference type="InterPro" id="IPR012334">
    <property type="entry name" value="Pectin_lyas_fold"/>
</dbReference>
<dbReference type="InterPro" id="IPR011050">
    <property type="entry name" value="Pectin_lyase_fold/virulence"/>
</dbReference>
<dbReference type="HOGENOM" id="CLU_435247_0_0_14"/>
<dbReference type="Proteomes" id="UP000032737">
    <property type="component" value="Chromosome"/>
</dbReference>
<feature type="domain" description="Atrophied bacterial Ig" evidence="4">
    <location>
        <begin position="40"/>
        <end position="108"/>
    </location>
</feature>
<dbReference type="PROSITE" id="PS51257">
    <property type="entry name" value="PROKAR_LIPOPROTEIN"/>
    <property type="match status" value="1"/>
</dbReference>
<evidence type="ECO:0000259" key="4">
    <source>
        <dbReference type="Pfam" id="PF20578"/>
    </source>
</evidence>
<feature type="signal peptide" evidence="2">
    <location>
        <begin position="1"/>
        <end position="19"/>
    </location>
</feature>
<sequence length="628" mass="72269">MTKWMALGLLISLMFVVTACQKNNAEELFKEVIEAVTFDSEVHNDLYLPNRYKEVLITWESSNEEILSSKGKVNRPLFDEENQEVTLTMILNYQNQVKRVLFTLTVVKNEQTREEILKAVLDQIEFGNTITKSLNLVYEVNGVLLSYQSSHPMDLTNEGDLLRRPYYNEDDLSVTLTVTGFDGEYEMSKDITLIILKEEKLETNVTGFASIYFDESVFNEGNYYVVSNEKELIEALSMTGDKAARVIEIMNDLNLGYHYVRKTYPELALDSRVFRNHNTPLTHPDLIEHGVSRIQIRDRSEGLSHGVGLKLFSKNGSTIKYATFLIKNSTNVWIENLSFDGIWEYDDSFDYDRNDYDYITIEDSKNVFINHVTLHQAYDGLIDVKGYSDHITISNSLFVARENEHIRRQVDYLEDNRSQFPTYNAYRTLGMTKEELVTLLSFQKKGHLIGSGEFNDENKYYTVTLSNNHYINILDRIPRLRGGDVHMYNIIHDASEANAFRTYVNVTYKISFTNQGIVTTENGAVLMENSIFKGIDTPIRNNQKSGAEGYTGKFLVRASIYQLGNYYDYSSSTDKLTIWRANDAAVLPFELNNYDEIPYDYQMISALDLESHFEVNRVGANNNLQGEK</sequence>
<organism evidence="5 6">
    <name type="scientific">Acholeplasma brassicae</name>
    <dbReference type="NCBI Taxonomy" id="61635"/>
    <lineage>
        <taxon>Bacteria</taxon>
        <taxon>Bacillati</taxon>
        <taxon>Mycoplasmatota</taxon>
        <taxon>Mollicutes</taxon>
        <taxon>Acholeplasmatales</taxon>
        <taxon>Acholeplasmataceae</taxon>
        <taxon>Acholeplasma</taxon>
    </lineage>
</organism>
<dbReference type="Pfam" id="PF20578">
    <property type="entry name" value="aBig_2"/>
    <property type="match status" value="1"/>
</dbReference>
<dbReference type="InterPro" id="IPR046780">
    <property type="entry name" value="aBig_2"/>
</dbReference>
<evidence type="ECO:0000313" key="5">
    <source>
        <dbReference type="EMBL" id="CCV65302.1"/>
    </source>
</evidence>
<dbReference type="KEGG" id="abra:BN85302810"/>
<evidence type="ECO:0000256" key="2">
    <source>
        <dbReference type="SAM" id="SignalP"/>
    </source>
</evidence>
<evidence type="ECO:0000256" key="1">
    <source>
        <dbReference type="ARBA" id="ARBA00023239"/>
    </source>
</evidence>
<feature type="domain" description="Pectate lyase" evidence="3">
    <location>
        <begin position="309"/>
        <end position="403"/>
    </location>
</feature>
<keyword evidence="1 5" id="KW-0456">Lyase</keyword>
<dbReference type="Gene3D" id="2.160.20.10">
    <property type="entry name" value="Single-stranded right-handed beta-helix, Pectin lyase-like"/>
    <property type="match status" value="1"/>
</dbReference>
<dbReference type="InterPro" id="IPR002022">
    <property type="entry name" value="Pec_lyase"/>
</dbReference>
<keyword evidence="2" id="KW-0732">Signal</keyword>
<dbReference type="STRING" id="61635.BN85302810"/>
<dbReference type="AlphaFoldDB" id="U4KME2"/>
<feature type="chain" id="PRO_5004650617" evidence="2">
    <location>
        <begin position="20"/>
        <end position="628"/>
    </location>
</feature>
<dbReference type="PANTHER" id="PTHR31683:SF18">
    <property type="entry name" value="PECTATE LYASE 21-RELATED"/>
    <property type="match status" value="1"/>
</dbReference>
<evidence type="ECO:0000313" key="6">
    <source>
        <dbReference type="Proteomes" id="UP000032737"/>
    </source>
</evidence>
<accession>U4KME2</accession>
<keyword evidence="6" id="KW-1185">Reference proteome</keyword>
<dbReference type="Pfam" id="PF00544">
    <property type="entry name" value="Pectate_lyase_4"/>
    <property type="match status" value="2"/>
</dbReference>
<gene>
    <name evidence="5" type="ORF">BN85302810</name>
</gene>
<dbReference type="PANTHER" id="PTHR31683">
    <property type="entry name" value="PECTATE LYASE 18-RELATED"/>
    <property type="match status" value="1"/>
</dbReference>
<dbReference type="InterPro" id="IPR045032">
    <property type="entry name" value="PEL"/>
</dbReference>
<protein>
    <submittedName>
        <fullName evidence="5">Pectate lyase</fullName>
    </submittedName>
</protein>
<dbReference type="SUPFAM" id="SSF51126">
    <property type="entry name" value="Pectin lyase-like"/>
    <property type="match status" value="1"/>
</dbReference>
<reference evidence="5 6" key="1">
    <citation type="journal article" date="2013" name="J. Mol. Microbiol. Biotechnol.">
        <title>Analysis of the Complete Genomes of Acholeplasma brassicae , A. palmae and A. laidlawii and Their Comparison to the Obligate Parasites from ' Candidatus Phytoplasma'.</title>
        <authorList>
            <person name="Kube M."/>
            <person name="Siewert C."/>
            <person name="Migdoll A.M."/>
            <person name="Duduk B."/>
            <person name="Holz S."/>
            <person name="Rabus R."/>
            <person name="Seemuller E."/>
            <person name="Mitrovic J."/>
            <person name="Muller I."/>
            <person name="Buttner C."/>
            <person name="Reinhardt R."/>
        </authorList>
    </citation>
    <scope>NUCLEOTIDE SEQUENCE [LARGE SCALE GENOMIC DNA]</scope>
    <source>
        <strain evidence="6">0502</strain>
    </source>
</reference>
<name>U4KME2_9MOLU</name>